<gene>
    <name evidence="2" type="ordered locus">Daro_2254</name>
</gene>
<name>Q47DU0_DECAR</name>
<dbReference type="InterPro" id="IPR003423">
    <property type="entry name" value="OMP_efflux"/>
</dbReference>
<dbReference type="OrthoDB" id="9791261at2"/>
<organism evidence="2">
    <name type="scientific">Dechloromonas aromatica (strain RCB)</name>
    <dbReference type="NCBI Taxonomy" id="159087"/>
    <lineage>
        <taxon>Bacteria</taxon>
        <taxon>Pseudomonadati</taxon>
        <taxon>Pseudomonadota</taxon>
        <taxon>Betaproteobacteria</taxon>
        <taxon>Rhodocyclales</taxon>
        <taxon>Azonexaceae</taxon>
        <taxon>Dechloromonas</taxon>
    </lineage>
</organism>
<dbReference type="Pfam" id="PF02321">
    <property type="entry name" value="OEP"/>
    <property type="match status" value="2"/>
</dbReference>
<proteinExistence type="inferred from homology"/>
<dbReference type="eggNOG" id="COG1538">
    <property type="taxonomic scope" value="Bacteria"/>
</dbReference>
<dbReference type="KEGG" id="dar:Daro_2254"/>
<dbReference type="HOGENOM" id="CLU_012817_14_3_4"/>
<dbReference type="Gene3D" id="1.20.1600.10">
    <property type="entry name" value="Outer membrane efflux proteins (OEP)"/>
    <property type="match status" value="1"/>
</dbReference>
<dbReference type="SUPFAM" id="SSF56954">
    <property type="entry name" value="Outer membrane efflux proteins (OEP)"/>
    <property type="match status" value="1"/>
</dbReference>
<dbReference type="InterPro" id="IPR010131">
    <property type="entry name" value="MdtP/NodT-like"/>
</dbReference>
<dbReference type="AlphaFoldDB" id="Q47DU0"/>
<dbReference type="EMBL" id="CP000089">
    <property type="protein sequence ID" value="AAZ46991.1"/>
    <property type="molecule type" value="Genomic_DNA"/>
</dbReference>
<protein>
    <submittedName>
        <fullName evidence="2">Outer membrane efflux protein</fullName>
    </submittedName>
</protein>
<evidence type="ECO:0000256" key="1">
    <source>
        <dbReference type="ARBA" id="ARBA00007613"/>
    </source>
</evidence>
<dbReference type="PANTHER" id="PTHR30203">
    <property type="entry name" value="OUTER MEMBRANE CATION EFFLUX PROTEIN"/>
    <property type="match status" value="1"/>
</dbReference>
<dbReference type="PANTHER" id="PTHR30203:SF24">
    <property type="entry name" value="BLR4935 PROTEIN"/>
    <property type="match status" value="1"/>
</dbReference>
<evidence type="ECO:0000313" key="2">
    <source>
        <dbReference type="EMBL" id="AAZ46991.1"/>
    </source>
</evidence>
<comment type="similarity">
    <text evidence="1">Belongs to the outer membrane factor (OMF) (TC 1.B.17) family.</text>
</comment>
<dbReference type="STRING" id="159087.Daro_2254"/>
<accession>Q47DU0</accession>
<dbReference type="GO" id="GO:0015562">
    <property type="term" value="F:efflux transmembrane transporter activity"/>
    <property type="evidence" value="ECO:0007669"/>
    <property type="project" value="InterPro"/>
</dbReference>
<reference evidence="2" key="1">
    <citation type="submission" date="2005-08" db="EMBL/GenBank/DDBJ databases">
        <title>Complete sequence of Dechloromonas aromatica RCB.</title>
        <authorList>
            <person name="Salinero K.K."/>
            <person name="Copeland A."/>
            <person name="Lucas S."/>
            <person name="Lapidus A."/>
            <person name="Barry K."/>
            <person name="Detter J.C."/>
            <person name="Glavina T."/>
            <person name="Hammon N."/>
            <person name="Israni S."/>
            <person name="Pitluck S."/>
            <person name="Di Bartolo G."/>
            <person name="Trong S."/>
            <person name="Schmutz J."/>
            <person name="Larimer F."/>
            <person name="Land M."/>
            <person name="Ivanova N."/>
            <person name="Richardson P."/>
        </authorList>
    </citation>
    <scope>NUCLEOTIDE SEQUENCE</scope>
    <source>
        <strain evidence="2">RCB</strain>
    </source>
</reference>
<sequence length="436" mass="47957">MLFDTPAGERGLLRRLGMLAGLFLAGSSAFAAGPLTLDEAWRLAETANPTLRAARANLDAAEGQLRDASGLLYNNPQLSTDQTRRRVPQAGLPDNRFHEQTLGVSQTFEIAGQAGYRREAAGRDLAAVTANIDEVRRLVRAEVEQRFYRVLVLQRRIETEREALAAVTDAAAAVRKRVAAGEDSRLDGNLAMVEAERGHNQLAVLDEQLLQARAELSAALQLPITALPETTGELRAAPTVATLETLQASARERPLLRSLEHREQAARNRLGLERSAAYPDVTVGLSAGREAPYDAREQFIRLTISVPLPLFRRNGAGIGKATTELTQAEIERQSSERDVMAQVNALWQRMESLQSRVKRLTESVLPALDENRRLSSTAYRAGEIGLLQLLLVNRQLLDARRDYLDALGDFIQTRIALEQTAGWPVAQANPSPEKNK</sequence>